<evidence type="ECO:0000256" key="2">
    <source>
        <dbReference type="ARBA" id="ARBA00022692"/>
    </source>
</evidence>
<dbReference type="EnsemblFungi" id="EJT70130">
    <property type="protein sequence ID" value="EJT70130"/>
    <property type="gene ID" value="GGTG_12303"/>
</dbReference>
<organism evidence="9">
    <name type="scientific">Gaeumannomyces tritici (strain R3-111a-1)</name>
    <name type="common">Wheat and barley take-all root rot fungus</name>
    <name type="synonym">Gaeumannomyces graminis var. tritici</name>
    <dbReference type="NCBI Taxonomy" id="644352"/>
    <lineage>
        <taxon>Eukaryota</taxon>
        <taxon>Fungi</taxon>
        <taxon>Dikarya</taxon>
        <taxon>Ascomycota</taxon>
        <taxon>Pezizomycotina</taxon>
        <taxon>Sordariomycetes</taxon>
        <taxon>Sordariomycetidae</taxon>
        <taxon>Magnaporthales</taxon>
        <taxon>Magnaporthaceae</taxon>
        <taxon>Gaeumannomyces</taxon>
    </lineage>
</organism>
<dbReference type="Proteomes" id="UP000006039">
    <property type="component" value="Unassembled WGS sequence"/>
</dbReference>
<feature type="compositionally biased region" description="Gly residues" evidence="6">
    <location>
        <begin position="270"/>
        <end position="283"/>
    </location>
</feature>
<evidence type="ECO:0000256" key="4">
    <source>
        <dbReference type="ARBA" id="ARBA00023136"/>
    </source>
</evidence>
<dbReference type="RefSeq" id="XP_009228464.1">
    <property type="nucleotide sequence ID" value="XM_009230200.1"/>
</dbReference>
<evidence type="ECO:0000256" key="7">
    <source>
        <dbReference type="SAM" id="Phobius"/>
    </source>
</evidence>
<feature type="compositionally biased region" description="Polar residues" evidence="6">
    <location>
        <begin position="292"/>
        <end position="314"/>
    </location>
</feature>
<reference evidence="9" key="3">
    <citation type="submission" date="2010-09" db="EMBL/GenBank/DDBJ databases">
        <title>Annotation of Gaeumannomyces graminis var. tritici R3-111a-1.</title>
        <authorList>
            <consortium name="The Broad Institute Genome Sequencing Platform"/>
            <person name="Ma L.-J."/>
            <person name="Dead R."/>
            <person name="Young S.K."/>
            <person name="Zeng Q."/>
            <person name="Gargeya S."/>
            <person name="Fitzgerald M."/>
            <person name="Haas B."/>
            <person name="Abouelleil A."/>
            <person name="Alvarado L."/>
            <person name="Arachchi H.M."/>
            <person name="Berlin A."/>
            <person name="Brown A."/>
            <person name="Chapman S.B."/>
            <person name="Chen Z."/>
            <person name="Dunbar C."/>
            <person name="Freedman E."/>
            <person name="Gearin G."/>
            <person name="Gellesch M."/>
            <person name="Goldberg J."/>
            <person name="Griggs A."/>
            <person name="Gujja S."/>
            <person name="Heiman D."/>
            <person name="Howarth C."/>
            <person name="Larson L."/>
            <person name="Lui A."/>
            <person name="MacDonald P.J.P."/>
            <person name="Mehta T."/>
            <person name="Montmayeur A."/>
            <person name="Murphy C."/>
            <person name="Neiman D."/>
            <person name="Pearson M."/>
            <person name="Priest M."/>
            <person name="Roberts A."/>
            <person name="Saif S."/>
            <person name="Shea T."/>
            <person name="Shenoy N."/>
            <person name="Sisk P."/>
            <person name="Stolte C."/>
            <person name="Sykes S."/>
            <person name="Yandava C."/>
            <person name="Wortman J."/>
            <person name="Nusbaum C."/>
            <person name="Birren B."/>
        </authorList>
    </citation>
    <scope>NUCLEOTIDE SEQUENCE</scope>
    <source>
        <strain evidence="9">R3-111a-1</strain>
    </source>
</reference>
<reference evidence="11" key="1">
    <citation type="submission" date="2010-07" db="EMBL/GenBank/DDBJ databases">
        <title>The genome sequence of Gaeumannomyces graminis var. tritici strain R3-111a-1.</title>
        <authorList>
            <consortium name="The Broad Institute Genome Sequencing Platform"/>
            <person name="Ma L.-J."/>
            <person name="Dead R."/>
            <person name="Young S."/>
            <person name="Zeng Q."/>
            <person name="Koehrsen M."/>
            <person name="Alvarado L."/>
            <person name="Berlin A."/>
            <person name="Chapman S.B."/>
            <person name="Chen Z."/>
            <person name="Freedman E."/>
            <person name="Gellesch M."/>
            <person name="Goldberg J."/>
            <person name="Griggs A."/>
            <person name="Gujja S."/>
            <person name="Heilman E.R."/>
            <person name="Heiman D."/>
            <person name="Hepburn T."/>
            <person name="Howarth C."/>
            <person name="Jen D."/>
            <person name="Larson L."/>
            <person name="Mehta T."/>
            <person name="Neiman D."/>
            <person name="Pearson M."/>
            <person name="Roberts A."/>
            <person name="Saif S."/>
            <person name="Shea T."/>
            <person name="Shenoy N."/>
            <person name="Sisk P."/>
            <person name="Stolte C."/>
            <person name="Sykes S."/>
            <person name="Walk T."/>
            <person name="White J."/>
            <person name="Yandava C."/>
            <person name="Haas B."/>
            <person name="Nusbaum C."/>
            <person name="Birren B."/>
        </authorList>
    </citation>
    <scope>NUCLEOTIDE SEQUENCE [LARGE SCALE GENOMIC DNA]</scope>
    <source>
        <strain evidence="11">R3-111a-1</strain>
    </source>
</reference>
<dbReference type="InterPro" id="IPR049326">
    <property type="entry name" value="Rhodopsin_dom_fungi"/>
</dbReference>
<dbReference type="PANTHER" id="PTHR33048">
    <property type="entry name" value="PTH11-LIKE INTEGRAL MEMBRANE PROTEIN (AFU_ORTHOLOGUE AFUA_5G11245)"/>
    <property type="match status" value="1"/>
</dbReference>
<evidence type="ECO:0000313" key="9">
    <source>
        <dbReference type="EMBL" id="EJT70130.1"/>
    </source>
</evidence>
<dbReference type="HOGENOM" id="CLU_811448_0_0_1"/>
<reference evidence="10" key="4">
    <citation type="journal article" date="2015" name="G3 (Bethesda)">
        <title>Genome sequences of three phytopathogenic species of the Magnaporthaceae family of fungi.</title>
        <authorList>
            <person name="Okagaki L.H."/>
            <person name="Nunes C.C."/>
            <person name="Sailsbery J."/>
            <person name="Clay B."/>
            <person name="Brown D."/>
            <person name="John T."/>
            <person name="Oh Y."/>
            <person name="Young N."/>
            <person name="Fitzgerald M."/>
            <person name="Haas B.J."/>
            <person name="Zeng Q."/>
            <person name="Young S."/>
            <person name="Adiconis X."/>
            <person name="Fan L."/>
            <person name="Levin J.Z."/>
            <person name="Mitchell T.K."/>
            <person name="Okubara P.A."/>
            <person name="Farman M.L."/>
            <person name="Kohn L.M."/>
            <person name="Birren B."/>
            <person name="Ma L.-J."/>
            <person name="Dean R.A."/>
        </authorList>
    </citation>
    <scope>NUCLEOTIDE SEQUENCE</scope>
    <source>
        <strain evidence="10">R3-111a-1</strain>
    </source>
</reference>
<comment type="similarity">
    <text evidence="5">Belongs to the SAT4 family.</text>
</comment>
<keyword evidence="2 7" id="KW-0812">Transmembrane</keyword>
<dbReference type="GO" id="GO:0016020">
    <property type="term" value="C:membrane"/>
    <property type="evidence" value="ECO:0007669"/>
    <property type="project" value="UniProtKB-SubCell"/>
</dbReference>
<evidence type="ECO:0000259" key="8">
    <source>
        <dbReference type="Pfam" id="PF20684"/>
    </source>
</evidence>
<keyword evidence="3 7" id="KW-1133">Transmembrane helix</keyword>
<gene>
    <name evidence="10" type="primary">20352761</name>
    <name evidence="9" type="ORF">GGTG_12303</name>
</gene>
<protein>
    <recommendedName>
        <fullName evidence="8">Rhodopsin domain-containing protein</fullName>
    </recommendedName>
</protein>
<dbReference type="AlphaFoldDB" id="J3PFM8"/>
<proteinExistence type="inferred from homology"/>
<evidence type="ECO:0000256" key="3">
    <source>
        <dbReference type="ARBA" id="ARBA00022989"/>
    </source>
</evidence>
<feature type="region of interest" description="Disordered" evidence="6">
    <location>
        <begin position="228"/>
        <end position="247"/>
    </location>
</feature>
<reference evidence="9" key="2">
    <citation type="submission" date="2010-07" db="EMBL/GenBank/DDBJ databases">
        <authorList>
            <consortium name="The Broad Institute Genome Sequencing Platform"/>
            <consortium name="Broad Institute Genome Sequencing Center for Infectious Disease"/>
            <person name="Ma L.-J."/>
            <person name="Dead R."/>
            <person name="Young S."/>
            <person name="Zeng Q."/>
            <person name="Koehrsen M."/>
            <person name="Alvarado L."/>
            <person name="Berlin A."/>
            <person name="Chapman S.B."/>
            <person name="Chen Z."/>
            <person name="Freedman E."/>
            <person name="Gellesch M."/>
            <person name="Goldberg J."/>
            <person name="Griggs A."/>
            <person name="Gujja S."/>
            <person name="Heilman E.R."/>
            <person name="Heiman D."/>
            <person name="Hepburn T."/>
            <person name="Howarth C."/>
            <person name="Jen D."/>
            <person name="Larson L."/>
            <person name="Mehta T."/>
            <person name="Neiman D."/>
            <person name="Pearson M."/>
            <person name="Roberts A."/>
            <person name="Saif S."/>
            <person name="Shea T."/>
            <person name="Shenoy N."/>
            <person name="Sisk P."/>
            <person name="Stolte C."/>
            <person name="Sykes S."/>
            <person name="Walk T."/>
            <person name="White J."/>
            <person name="Yandava C."/>
            <person name="Haas B."/>
            <person name="Nusbaum C."/>
            <person name="Birren B."/>
        </authorList>
    </citation>
    <scope>NUCLEOTIDE SEQUENCE</scope>
    <source>
        <strain evidence="9">R3-111a-1</strain>
    </source>
</reference>
<keyword evidence="4 7" id="KW-0472">Membrane</keyword>
<dbReference type="InterPro" id="IPR052337">
    <property type="entry name" value="SAT4-like"/>
</dbReference>
<dbReference type="PANTHER" id="PTHR33048:SF123">
    <property type="entry name" value="INTEGRAL MEMBRANE PROTEIN"/>
    <property type="match status" value="1"/>
</dbReference>
<dbReference type="VEuPathDB" id="FungiDB:GGTG_12303"/>
<dbReference type="EMBL" id="GL385402">
    <property type="protein sequence ID" value="EJT70130.1"/>
    <property type="molecule type" value="Genomic_DNA"/>
</dbReference>
<feature type="region of interest" description="Disordered" evidence="6">
    <location>
        <begin position="264"/>
        <end position="342"/>
    </location>
</feature>
<accession>J3PFM8</accession>
<feature type="transmembrane region" description="Helical" evidence="7">
    <location>
        <begin position="136"/>
        <end position="157"/>
    </location>
</feature>
<dbReference type="GeneID" id="20352761"/>
<evidence type="ECO:0000313" key="11">
    <source>
        <dbReference type="Proteomes" id="UP000006039"/>
    </source>
</evidence>
<name>J3PFM8_GAET3</name>
<evidence type="ECO:0000313" key="10">
    <source>
        <dbReference type="EnsemblFungi" id="EJT70130"/>
    </source>
</evidence>
<dbReference type="OrthoDB" id="5329176at2759"/>
<evidence type="ECO:0000256" key="6">
    <source>
        <dbReference type="SAM" id="MobiDB-lite"/>
    </source>
</evidence>
<dbReference type="STRING" id="644352.J3PFM8"/>
<sequence>MDVSSGYDYQGRQDAFFIVSCGLAALAGERHTTFSPSGYVHRGLPPMHRPIHPNQNAWTGRLFSHRSYGGDIWLYGRNCQPMEKIWDVTGTVQGTCINNSAFFYAAPGFHILTDIWILLLPMHTLKNIRRPNREKAALFAIFGVGAFAVAASCIRLHTILLYNLSDDKFRDALPVNLWTMIETTVAVICASVPGLKPIFSRWRRHGGRETNSQNMGASKLPELLRRREERKQQHTDVTLDGLPGEEMRPTPAAEVSVMQPRGAVPAATLGGDGGGGWDGGDGSGPSAVRYSGISNAGSHLTSPSLHQGRYSSQECIMREPAPVDRAEAGDPPSWPLGPANNV</sequence>
<feature type="transmembrane region" description="Helical" evidence="7">
    <location>
        <begin position="101"/>
        <end position="124"/>
    </location>
</feature>
<comment type="subcellular location">
    <subcellularLocation>
        <location evidence="1">Membrane</location>
        <topology evidence="1">Multi-pass membrane protein</topology>
    </subcellularLocation>
</comment>
<evidence type="ECO:0000256" key="5">
    <source>
        <dbReference type="ARBA" id="ARBA00038359"/>
    </source>
</evidence>
<reference evidence="10" key="5">
    <citation type="submission" date="2018-04" db="UniProtKB">
        <authorList>
            <consortium name="EnsemblFungi"/>
        </authorList>
    </citation>
    <scope>IDENTIFICATION</scope>
    <source>
        <strain evidence="10">R3-111a-1</strain>
    </source>
</reference>
<evidence type="ECO:0000256" key="1">
    <source>
        <dbReference type="ARBA" id="ARBA00004141"/>
    </source>
</evidence>
<dbReference type="Pfam" id="PF20684">
    <property type="entry name" value="Fung_rhodopsin"/>
    <property type="match status" value="1"/>
</dbReference>
<dbReference type="eggNOG" id="ENOG502SKVQ">
    <property type="taxonomic scope" value="Eukaryota"/>
</dbReference>
<feature type="domain" description="Rhodopsin" evidence="8">
    <location>
        <begin position="78"/>
        <end position="201"/>
    </location>
</feature>
<feature type="transmembrane region" description="Helical" evidence="7">
    <location>
        <begin position="177"/>
        <end position="195"/>
    </location>
</feature>
<keyword evidence="11" id="KW-1185">Reference proteome</keyword>